<dbReference type="AlphaFoldDB" id="A0A1L5F677"/>
<evidence type="ECO:0000256" key="5">
    <source>
        <dbReference type="ARBA" id="ARBA00022989"/>
    </source>
</evidence>
<feature type="transmembrane region" description="Helical" evidence="10">
    <location>
        <begin position="286"/>
        <end position="309"/>
    </location>
</feature>
<evidence type="ECO:0000256" key="8">
    <source>
        <dbReference type="ARBA" id="ARBA00029447"/>
    </source>
</evidence>
<keyword evidence="3" id="KW-0145">Chemotaxis</keyword>
<evidence type="ECO:0000256" key="3">
    <source>
        <dbReference type="ARBA" id="ARBA00022500"/>
    </source>
</evidence>
<dbReference type="CDD" id="cd06225">
    <property type="entry name" value="HAMP"/>
    <property type="match status" value="1"/>
</dbReference>
<dbReference type="PANTHER" id="PTHR32089">
    <property type="entry name" value="METHYL-ACCEPTING CHEMOTAXIS PROTEIN MCPB"/>
    <property type="match status" value="1"/>
</dbReference>
<evidence type="ECO:0000256" key="6">
    <source>
        <dbReference type="ARBA" id="ARBA00023136"/>
    </source>
</evidence>
<keyword evidence="7 9" id="KW-0807">Transducer</keyword>
<dbReference type="GO" id="GO:0005886">
    <property type="term" value="C:plasma membrane"/>
    <property type="evidence" value="ECO:0007669"/>
    <property type="project" value="UniProtKB-SubCell"/>
</dbReference>
<dbReference type="Pfam" id="PF00672">
    <property type="entry name" value="HAMP"/>
    <property type="match status" value="1"/>
</dbReference>
<evidence type="ECO:0000259" key="12">
    <source>
        <dbReference type="PROSITE" id="PS50885"/>
    </source>
</evidence>
<dbReference type="InterPro" id="IPR033479">
    <property type="entry name" value="dCache_1"/>
</dbReference>
<dbReference type="GO" id="GO:0006935">
    <property type="term" value="P:chemotaxis"/>
    <property type="evidence" value="ECO:0007669"/>
    <property type="project" value="UniProtKB-KW"/>
</dbReference>
<keyword evidence="6 10" id="KW-0472">Membrane</keyword>
<dbReference type="PANTHER" id="PTHR32089:SF112">
    <property type="entry name" value="LYSOZYME-LIKE PROTEIN-RELATED"/>
    <property type="match status" value="1"/>
</dbReference>
<dbReference type="CDD" id="cd12912">
    <property type="entry name" value="PDC2_MCP_like"/>
    <property type="match status" value="1"/>
</dbReference>
<dbReference type="Proteomes" id="UP000184604">
    <property type="component" value="Chromosome"/>
</dbReference>
<dbReference type="RefSeq" id="WP_073538178.1">
    <property type="nucleotide sequence ID" value="NZ_CP018335.1"/>
</dbReference>
<dbReference type="GO" id="GO:0007165">
    <property type="term" value="P:signal transduction"/>
    <property type="evidence" value="ECO:0007669"/>
    <property type="project" value="UniProtKB-KW"/>
</dbReference>
<protein>
    <recommendedName>
        <fullName evidence="15">Methyl-accepting chemotaxis protein</fullName>
    </recommendedName>
</protein>
<gene>
    <name evidence="13" type="ORF">BS101_07025</name>
</gene>
<evidence type="ECO:0000256" key="7">
    <source>
        <dbReference type="ARBA" id="ARBA00023224"/>
    </source>
</evidence>
<evidence type="ECO:0000256" key="1">
    <source>
        <dbReference type="ARBA" id="ARBA00004651"/>
    </source>
</evidence>
<keyword evidence="5 10" id="KW-1133">Transmembrane helix</keyword>
<accession>A0A1L5F677</accession>
<keyword evidence="2" id="KW-1003">Cell membrane</keyword>
<evidence type="ECO:0000313" key="13">
    <source>
        <dbReference type="EMBL" id="APM38509.1"/>
    </source>
</evidence>
<dbReference type="InterPro" id="IPR003660">
    <property type="entry name" value="HAMP_dom"/>
</dbReference>
<dbReference type="PROSITE" id="PS50111">
    <property type="entry name" value="CHEMOTAXIS_TRANSDUC_2"/>
    <property type="match status" value="1"/>
</dbReference>
<evidence type="ECO:0000256" key="10">
    <source>
        <dbReference type="SAM" id="Phobius"/>
    </source>
</evidence>
<dbReference type="Gene3D" id="1.10.287.950">
    <property type="entry name" value="Methyl-accepting chemotaxis protein"/>
    <property type="match status" value="1"/>
</dbReference>
<feature type="domain" description="HAMP" evidence="12">
    <location>
        <begin position="310"/>
        <end position="364"/>
    </location>
</feature>
<evidence type="ECO:0000256" key="2">
    <source>
        <dbReference type="ARBA" id="ARBA00022475"/>
    </source>
</evidence>
<sequence>MNRIKFKNSLRVKSVIIVLSLVFLSSGSITWLNYIKAKQELLNTMDKSASQTVKINAQQLSSWVQTRLAEVTIISNTKEVKSMNPQIAMPYLNGEQKRLQNEYTTIGISDSNGNLMLQDGKGGNFSVDIHTEESFPKIMKGTSFISNPFVDKADSSRFIITAEVPVTDENGKIIGLVSGASSINTVFEANTKFHLGKNDKVFIIDKDGLVLHHPDKKMILKYNMLKDGNPVYNNVIKNLVALKNGKQTIKIDGEERIIFSEAVPDTNWFMILDVPVREYTSVLNNMALMAIGITFAFILCISILIIILLNNFFLRINRIASKIGKIAAGGGNLSETINENHKDEIGQLAINFNKMQKSLGALIGIIVKESNLVKQNIYIVEDNMDKLNERIEDVSATTEQMSAGMEQTAASTHQMNQVSDNVEGTIGSISRRAQECATSAVEIRKKAEVLCNSAYESQKTAAQTSSHVNEKLRNAINQSKEIEKIDALSDSILQIASQTNLLALNASKDHIEYKKFAGKLILTP</sequence>
<dbReference type="Gene3D" id="6.10.340.10">
    <property type="match status" value="1"/>
</dbReference>
<dbReference type="EMBL" id="CP018335">
    <property type="protein sequence ID" value="APM38509.1"/>
    <property type="molecule type" value="Genomic_DNA"/>
</dbReference>
<dbReference type="OrthoDB" id="9814363at2"/>
<dbReference type="CDD" id="cd18773">
    <property type="entry name" value="PDC1_HK_sensor"/>
    <property type="match status" value="1"/>
</dbReference>
<keyword evidence="4 10" id="KW-0812">Transmembrane</keyword>
<comment type="subcellular location">
    <subcellularLocation>
        <location evidence="1">Cell membrane</location>
        <topology evidence="1">Multi-pass membrane protein</topology>
    </subcellularLocation>
</comment>
<dbReference type="SUPFAM" id="SSF103190">
    <property type="entry name" value="Sensory domain-like"/>
    <property type="match status" value="1"/>
</dbReference>
<evidence type="ECO:0000259" key="11">
    <source>
        <dbReference type="PROSITE" id="PS50111"/>
    </source>
</evidence>
<dbReference type="InterPro" id="IPR004089">
    <property type="entry name" value="MCPsignal_dom"/>
</dbReference>
<reference evidence="13 14" key="1">
    <citation type="submission" date="2016-12" db="EMBL/GenBank/DDBJ databases">
        <title>Complete genome sequence of Clostridium kluyveri JZZ isolated from the pit mud of a Chinese flavor liquor-making factory.</title>
        <authorList>
            <person name="Wang Y."/>
        </authorList>
    </citation>
    <scope>NUCLEOTIDE SEQUENCE [LARGE SCALE GENOMIC DNA]</scope>
    <source>
        <strain evidence="13 14">JZZ</strain>
    </source>
</reference>
<feature type="domain" description="Methyl-accepting transducer" evidence="11">
    <location>
        <begin position="376"/>
        <end position="507"/>
    </location>
</feature>
<organism evidence="13 14">
    <name type="scientific">Clostridium kluyveri</name>
    <dbReference type="NCBI Taxonomy" id="1534"/>
    <lineage>
        <taxon>Bacteria</taxon>
        <taxon>Bacillati</taxon>
        <taxon>Bacillota</taxon>
        <taxon>Clostridia</taxon>
        <taxon>Eubacteriales</taxon>
        <taxon>Clostridiaceae</taxon>
        <taxon>Clostridium</taxon>
    </lineage>
</organism>
<dbReference type="InterPro" id="IPR029151">
    <property type="entry name" value="Sensor-like_sf"/>
</dbReference>
<comment type="similarity">
    <text evidence="8">Belongs to the methyl-accepting chemotaxis (MCP) protein family.</text>
</comment>
<evidence type="ECO:0000256" key="9">
    <source>
        <dbReference type="PROSITE-ProRule" id="PRU00284"/>
    </source>
</evidence>
<name>A0A1L5F677_CLOKL</name>
<dbReference type="PROSITE" id="PS50885">
    <property type="entry name" value="HAMP"/>
    <property type="match status" value="1"/>
</dbReference>
<dbReference type="Pfam" id="PF02743">
    <property type="entry name" value="dCache_1"/>
    <property type="match status" value="1"/>
</dbReference>
<dbReference type="SUPFAM" id="SSF58104">
    <property type="entry name" value="Methyl-accepting chemotaxis protein (MCP) signaling domain"/>
    <property type="match status" value="1"/>
</dbReference>
<evidence type="ECO:0000313" key="14">
    <source>
        <dbReference type="Proteomes" id="UP000184604"/>
    </source>
</evidence>
<dbReference type="SMART" id="SM00304">
    <property type="entry name" value="HAMP"/>
    <property type="match status" value="1"/>
</dbReference>
<feature type="transmembrane region" description="Helical" evidence="10">
    <location>
        <begin position="12"/>
        <end position="34"/>
    </location>
</feature>
<proteinExistence type="inferred from homology"/>
<evidence type="ECO:0000256" key="4">
    <source>
        <dbReference type="ARBA" id="ARBA00022692"/>
    </source>
</evidence>
<dbReference type="Gene3D" id="3.30.450.20">
    <property type="entry name" value="PAS domain"/>
    <property type="match status" value="2"/>
</dbReference>
<evidence type="ECO:0008006" key="15">
    <source>
        <dbReference type="Google" id="ProtNLM"/>
    </source>
</evidence>